<accession>A0A1M7KYR9</accession>
<name>A0A1M7KYR9_9RHOB</name>
<dbReference type="Pfam" id="PF00196">
    <property type="entry name" value="GerE"/>
    <property type="match status" value="1"/>
</dbReference>
<organism evidence="2 3">
    <name type="scientific">Roseovarius litoreus</name>
    <dbReference type="NCBI Taxonomy" id="1155722"/>
    <lineage>
        <taxon>Bacteria</taxon>
        <taxon>Pseudomonadati</taxon>
        <taxon>Pseudomonadota</taxon>
        <taxon>Alphaproteobacteria</taxon>
        <taxon>Rhodobacterales</taxon>
        <taxon>Roseobacteraceae</taxon>
        <taxon>Roseovarius</taxon>
    </lineage>
</organism>
<dbReference type="GO" id="GO:0003677">
    <property type="term" value="F:DNA binding"/>
    <property type="evidence" value="ECO:0007669"/>
    <property type="project" value="UniProtKB-KW"/>
</dbReference>
<keyword evidence="3" id="KW-1185">Reference proteome</keyword>
<proteinExistence type="predicted"/>
<dbReference type="CDD" id="cd06170">
    <property type="entry name" value="LuxR_C_like"/>
    <property type="match status" value="1"/>
</dbReference>
<protein>
    <submittedName>
        <fullName evidence="2">DNA-binding response regulator, NarL/FixJ family, contains REC and HTH domains</fullName>
    </submittedName>
</protein>
<feature type="domain" description="HTH luxR-type" evidence="1">
    <location>
        <begin position="158"/>
        <end position="223"/>
    </location>
</feature>
<dbReference type="SUPFAM" id="SSF52172">
    <property type="entry name" value="CheY-like"/>
    <property type="match status" value="1"/>
</dbReference>
<dbReference type="InterPro" id="IPR051015">
    <property type="entry name" value="EvgA-like"/>
</dbReference>
<dbReference type="GO" id="GO:0006355">
    <property type="term" value="P:regulation of DNA-templated transcription"/>
    <property type="evidence" value="ECO:0007669"/>
    <property type="project" value="InterPro"/>
</dbReference>
<dbReference type="AlphaFoldDB" id="A0A1M7KYR9"/>
<gene>
    <name evidence="2" type="ORF">SAMN05443432_11273</name>
</gene>
<dbReference type="Gene3D" id="1.10.10.10">
    <property type="entry name" value="Winged helix-like DNA-binding domain superfamily/Winged helix DNA-binding domain"/>
    <property type="match status" value="1"/>
</dbReference>
<dbReference type="SUPFAM" id="SSF46894">
    <property type="entry name" value="C-terminal effector domain of the bipartite response regulators"/>
    <property type="match status" value="1"/>
</dbReference>
<dbReference type="InterPro" id="IPR011006">
    <property type="entry name" value="CheY-like_superfamily"/>
</dbReference>
<dbReference type="InterPro" id="IPR016032">
    <property type="entry name" value="Sig_transdc_resp-reg_C-effctor"/>
</dbReference>
<dbReference type="PROSITE" id="PS50043">
    <property type="entry name" value="HTH_LUXR_2"/>
    <property type="match status" value="1"/>
</dbReference>
<dbReference type="RefSeq" id="WP_149780819.1">
    <property type="nucleotide sequence ID" value="NZ_FRCB01000012.1"/>
</dbReference>
<sequence length="225" mass="24160">MGTDIMTKKHTMNMEEHSPPNVALVGLKKVMAGALSFYLRSKASANVSVFDTYQQLKSNPCVAMAVDVVLLDGRAHSLQTIEGCKPTIGNGDAPKVAVYFDEVDPGFARAALRRGADGIIDGDFNVDALPRVIELISDGEVFVPASVLGLNSTHRGNHSGAGTELDGVQKSILIMISKGYTNKEIAQRLDTSDMHVKMTVRATCNKLDAKNRAHAVAKAIRLNVI</sequence>
<dbReference type="EMBL" id="FRCB01000012">
    <property type="protein sequence ID" value="SHM70639.1"/>
    <property type="molecule type" value="Genomic_DNA"/>
</dbReference>
<dbReference type="PANTHER" id="PTHR45566">
    <property type="entry name" value="HTH-TYPE TRANSCRIPTIONAL REGULATOR YHJB-RELATED"/>
    <property type="match status" value="1"/>
</dbReference>
<dbReference type="PANTHER" id="PTHR45566:SF1">
    <property type="entry name" value="HTH-TYPE TRANSCRIPTIONAL REGULATOR YHJB-RELATED"/>
    <property type="match status" value="1"/>
</dbReference>
<dbReference type="Proteomes" id="UP000322545">
    <property type="component" value="Unassembled WGS sequence"/>
</dbReference>
<dbReference type="InterPro" id="IPR036388">
    <property type="entry name" value="WH-like_DNA-bd_sf"/>
</dbReference>
<evidence type="ECO:0000259" key="1">
    <source>
        <dbReference type="PROSITE" id="PS50043"/>
    </source>
</evidence>
<evidence type="ECO:0000313" key="3">
    <source>
        <dbReference type="Proteomes" id="UP000322545"/>
    </source>
</evidence>
<dbReference type="InterPro" id="IPR000792">
    <property type="entry name" value="Tscrpt_reg_LuxR_C"/>
</dbReference>
<reference evidence="2 3" key="1">
    <citation type="submission" date="2016-11" db="EMBL/GenBank/DDBJ databases">
        <authorList>
            <person name="Varghese N."/>
            <person name="Submissions S."/>
        </authorList>
    </citation>
    <scope>NUCLEOTIDE SEQUENCE [LARGE SCALE GENOMIC DNA]</scope>
    <source>
        <strain evidence="2 3">DSM 28249</strain>
    </source>
</reference>
<keyword evidence="2" id="KW-0238">DNA-binding</keyword>
<evidence type="ECO:0000313" key="2">
    <source>
        <dbReference type="EMBL" id="SHM70639.1"/>
    </source>
</evidence>
<dbReference type="SMART" id="SM00421">
    <property type="entry name" value="HTH_LUXR"/>
    <property type="match status" value="1"/>
</dbReference>
<dbReference type="Gene3D" id="3.40.50.2300">
    <property type="match status" value="1"/>
</dbReference>